<dbReference type="Proteomes" id="UP001162992">
    <property type="component" value="Chromosome 3"/>
</dbReference>
<dbReference type="EMBL" id="CM055094">
    <property type="protein sequence ID" value="KAJ7561764.1"/>
    <property type="molecule type" value="Genomic_DNA"/>
</dbReference>
<keyword evidence="2" id="KW-1185">Reference proteome</keyword>
<proteinExistence type="predicted"/>
<sequence>MFPGLLILCPMPPLLVQSTAHNLSTKDAAPSLASNGSPVDKDVHRSQVQSLLEKISTDRLTPLPPVLETSLADHGFCALAQRFACAHFDQHPCRVAIDCHRAISNSCNMLPISIAVQENLQVKSLSSIQEGSLLPSDEQIQAGSIPVSKSPRQSNYERKADQTALLSEKPVRRSLLFESPMSIPASAKNEISSPKQFCSSSLQFHHV</sequence>
<name>A0ACC2E5C9_DIPCM</name>
<accession>A0ACC2E5C9</accession>
<protein>
    <submittedName>
        <fullName evidence="1">Uncharacterized protein</fullName>
    </submittedName>
</protein>
<evidence type="ECO:0000313" key="1">
    <source>
        <dbReference type="EMBL" id="KAJ7561764.1"/>
    </source>
</evidence>
<evidence type="ECO:0000313" key="2">
    <source>
        <dbReference type="Proteomes" id="UP001162992"/>
    </source>
</evidence>
<reference evidence="2" key="1">
    <citation type="journal article" date="2024" name="Proc. Natl. Acad. Sci. U.S.A.">
        <title>Extraordinary preservation of gene collinearity over three hundred million years revealed in homosporous lycophytes.</title>
        <authorList>
            <person name="Li C."/>
            <person name="Wickell D."/>
            <person name="Kuo L.Y."/>
            <person name="Chen X."/>
            <person name="Nie B."/>
            <person name="Liao X."/>
            <person name="Peng D."/>
            <person name="Ji J."/>
            <person name="Jenkins J."/>
            <person name="Williams M."/>
            <person name="Shu S."/>
            <person name="Plott C."/>
            <person name="Barry K."/>
            <person name="Rajasekar S."/>
            <person name="Grimwood J."/>
            <person name="Han X."/>
            <person name="Sun S."/>
            <person name="Hou Z."/>
            <person name="He W."/>
            <person name="Dai G."/>
            <person name="Sun C."/>
            <person name="Schmutz J."/>
            <person name="Leebens-Mack J.H."/>
            <person name="Li F.W."/>
            <person name="Wang L."/>
        </authorList>
    </citation>
    <scope>NUCLEOTIDE SEQUENCE [LARGE SCALE GENOMIC DNA]</scope>
    <source>
        <strain evidence="2">cv. PW_Plant_1</strain>
    </source>
</reference>
<comment type="caution">
    <text evidence="1">The sequence shown here is derived from an EMBL/GenBank/DDBJ whole genome shotgun (WGS) entry which is preliminary data.</text>
</comment>
<organism evidence="1 2">
    <name type="scientific">Diphasiastrum complanatum</name>
    <name type="common">Issler's clubmoss</name>
    <name type="synonym">Lycopodium complanatum</name>
    <dbReference type="NCBI Taxonomy" id="34168"/>
    <lineage>
        <taxon>Eukaryota</taxon>
        <taxon>Viridiplantae</taxon>
        <taxon>Streptophyta</taxon>
        <taxon>Embryophyta</taxon>
        <taxon>Tracheophyta</taxon>
        <taxon>Lycopodiopsida</taxon>
        <taxon>Lycopodiales</taxon>
        <taxon>Lycopodiaceae</taxon>
        <taxon>Lycopodioideae</taxon>
        <taxon>Diphasiastrum</taxon>
    </lineage>
</organism>
<gene>
    <name evidence="1" type="ORF">O6H91_03G040400</name>
</gene>